<keyword evidence="3" id="KW-1185">Reference proteome</keyword>
<gene>
    <name evidence="2" type="ORF">FRACYDRAFT_238427</name>
</gene>
<keyword evidence="1" id="KW-0472">Membrane</keyword>
<feature type="transmembrane region" description="Helical" evidence="1">
    <location>
        <begin position="127"/>
        <end position="145"/>
    </location>
</feature>
<sequence>MKQLQEKLIRSRTSLPPRISSYNRSRIVEDGSCSGSGTAGNTIRVYDQSIASIIVGFNLLLLLTCIYDLFLGYIEHWPNNKLYMMAGTIFALLLIPCISFLCGQLMRTIAILLIVSNKVEKNQHIRVLSRVYLGTISLDVILLTVRDVSFYYGKLGTALTFNRAGYILSICLLILLTCYGLYCHMNMRKIIAAAEFEDGKQRRKKKSNNNNSNV</sequence>
<keyword evidence="1" id="KW-0812">Transmembrane</keyword>
<feature type="transmembrane region" description="Helical" evidence="1">
    <location>
        <begin position="50"/>
        <end position="70"/>
    </location>
</feature>
<reference evidence="2 3" key="1">
    <citation type="submission" date="2016-09" db="EMBL/GenBank/DDBJ databases">
        <title>Extensive genetic diversity and differential bi-allelic expression allows diatom success in the polar Southern Ocean.</title>
        <authorList>
            <consortium name="DOE Joint Genome Institute"/>
            <person name="Mock T."/>
            <person name="Otillar R.P."/>
            <person name="Strauss J."/>
            <person name="Dupont C."/>
            <person name="Frickenhaus S."/>
            <person name="Maumus F."/>
            <person name="Mcmullan M."/>
            <person name="Sanges R."/>
            <person name="Schmutz J."/>
            <person name="Toseland A."/>
            <person name="Valas R."/>
            <person name="Veluchamy A."/>
            <person name="Ward B.J."/>
            <person name="Allen A."/>
            <person name="Barry K."/>
            <person name="Falciatore A."/>
            <person name="Ferrante M."/>
            <person name="Fortunato A.E."/>
            <person name="Gloeckner G."/>
            <person name="Gruber A."/>
            <person name="Hipkin R."/>
            <person name="Janech M."/>
            <person name="Kroth P."/>
            <person name="Leese F."/>
            <person name="Lindquist E."/>
            <person name="Lyon B.R."/>
            <person name="Martin J."/>
            <person name="Mayer C."/>
            <person name="Parker M."/>
            <person name="Quesneville H."/>
            <person name="Raymond J."/>
            <person name="Uhlig C."/>
            <person name="Valentin K.U."/>
            <person name="Worden A.Z."/>
            <person name="Armbrust E.V."/>
            <person name="Bowler C."/>
            <person name="Green B."/>
            <person name="Moulton V."/>
            <person name="Van Oosterhout C."/>
            <person name="Grigoriev I."/>
        </authorList>
    </citation>
    <scope>NUCLEOTIDE SEQUENCE [LARGE SCALE GENOMIC DNA]</scope>
    <source>
        <strain evidence="2 3">CCMP1102</strain>
    </source>
</reference>
<dbReference type="Proteomes" id="UP000095751">
    <property type="component" value="Unassembled WGS sequence"/>
</dbReference>
<protein>
    <submittedName>
        <fullName evidence="2">Uncharacterized protein</fullName>
    </submittedName>
</protein>
<dbReference type="EMBL" id="KV784357">
    <property type="protein sequence ID" value="OEU17996.1"/>
    <property type="molecule type" value="Genomic_DNA"/>
</dbReference>
<evidence type="ECO:0000313" key="3">
    <source>
        <dbReference type="Proteomes" id="UP000095751"/>
    </source>
</evidence>
<feature type="transmembrane region" description="Helical" evidence="1">
    <location>
        <begin position="165"/>
        <end position="182"/>
    </location>
</feature>
<proteinExistence type="predicted"/>
<name>A0A1E7FIJ9_9STRA</name>
<dbReference type="KEGG" id="fcy:FRACYDRAFT_238427"/>
<dbReference type="AlphaFoldDB" id="A0A1E7FIJ9"/>
<evidence type="ECO:0000256" key="1">
    <source>
        <dbReference type="SAM" id="Phobius"/>
    </source>
</evidence>
<accession>A0A1E7FIJ9</accession>
<keyword evidence="1" id="KW-1133">Transmembrane helix</keyword>
<evidence type="ECO:0000313" key="2">
    <source>
        <dbReference type="EMBL" id="OEU17996.1"/>
    </source>
</evidence>
<dbReference type="InParanoid" id="A0A1E7FIJ9"/>
<feature type="transmembrane region" description="Helical" evidence="1">
    <location>
        <begin position="82"/>
        <end position="115"/>
    </location>
</feature>
<organism evidence="2 3">
    <name type="scientific">Fragilariopsis cylindrus CCMP1102</name>
    <dbReference type="NCBI Taxonomy" id="635003"/>
    <lineage>
        <taxon>Eukaryota</taxon>
        <taxon>Sar</taxon>
        <taxon>Stramenopiles</taxon>
        <taxon>Ochrophyta</taxon>
        <taxon>Bacillariophyta</taxon>
        <taxon>Bacillariophyceae</taxon>
        <taxon>Bacillariophycidae</taxon>
        <taxon>Bacillariales</taxon>
        <taxon>Bacillariaceae</taxon>
        <taxon>Fragilariopsis</taxon>
    </lineage>
</organism>